<evidence type="ECO:0000256" key="3">
    <source>
        <dbReference type="ARBA" id="ARBA00023274"/>
    </source>
</evidence>
<gene>
    <name evidence="5" type="primary">rplX</name>
    <name evidence="8" type="ORF">PYK22_02136</name>
</gene>
<dbReference type="SMART" id="SM00739">
    <property type="entry name" value="KOW"/>
    <property type="match status" value="1"/>
</dbReference>
<dbReference type="GO" id="GO:0003735">
    <property type="term" value="F:structural constituent of ribosome"/>
    <property type="evidence" value="ECO:0007669"/>
    <property type="project" value="InterPro"/>
</dbReference>
<dbReference type="PANTHER" id="PTHR12903">
    <property type="entry name" value="MITOCHONDRIAL RIBOSOMAL PROTEIN L24"/>
    <property type="match status" value="1"/>
</dbReference>
<comment type="function">
    <text evidence="5">One of two assembly initiator proteins, it binds directly to the 5'-end of the 23S rRNA, where it nucleates assembly of the 50S subunit.</text>
</comment>
<reference evidence="8 9" key="1">
    <citation type="submission" date="2013-12" db="EMBL/GenBank/DDBJ databases">
        <authorList>
            <person name="Stott M."/>
        </authorList>
    </citation>
    <scope>NUCLEOTIDE SEQUENCE [LARGE SCALE GENOMIC DNA]</scope>
    <source>
        <strain evidence="8 9">K22</strain>
    </source>
</reference>
<organism evidence="8 9">
    <name type="scientific">Pyrinomonas methylaliphatogenes</name>
    <dbReference type="NCBI Taxonomy" id="454194"/>
    <lineage>
        <taxon>Bacteria</taxon>
        <taxon>Pseudomonadati</taxon>
        <taxon>Acidobacteriota</taxon>
        <taxon>Blastocatellia</taxon>
        <taxon>Blastocatellales</taxon>
        <taxon>Pyrinomonadaceae</taxon>
        <taxon>Pyrinomonas</taxon>
    </lineage>
</organism>
<keyword evidence="5" id="KW-0699">rRNA-binding</keyword>
<dbReference type="Gene3D" id="2.30.30.30">
    <property type="match status" value="1"/>
</dbReference>
<dbReference type="InterPro" id="IPR008991">
    <property type="entry name" value="Translation_prot_SH3-like_sf"/>
</dbReference>
<comment type="similarity">
    <text evidence="1 5 6">Belongs to the universal ribosomal protein uL24 family.</text>
</comment>
<dbReference type="NCBIfam" id="TIGR01079">
    <property type="entry name" value="rplX_bact"/>
    <property type="match status" value="1"/>
</dbReference>
<dbReference type="Proteomes" id="UP000031518">
    <property type="component" value="Unassembled WGS sequence"/>
</dbReference>
<dbReference type="Pfam" id="PF17136">
    <property type="entry name" value="ribosomal_L24"/>
    <property type="match status" value="1"/>
</dbReference>
<dbReference type="InterPro" id="IPR003256">
    <property type="entry name" value="Ribosomal_uL24"/>
</dbReference>
<evidence type="ECO:0000256" key="5">
    <source>
        <dbReference type="HAMAP-Rule" id="MF_01326"/>
    </source>
</evidence>
<keyword evidence="2 5" id="KW-0689">Ribosomal protein</keyword>
<name>A0A0B6X0R1_9BACT</name>
<dbReference type="Pfam" id="PF00467">
    <property type="entry name" value="KOW"/>
    <property type="match status" value="1"/>
</dbReference>
<dbReference type="GO" id="GO:0006412">
    <property type="term" value="P:translation"/>
    <property type="evidence" value="ECO:0007669"/>
    <property type="project" value="UniProtKB-UniRule"/>
</dbReference>
<evidence type="ECO:0000313" key="9">
    <source>
        <dbReference type="Proteomes" id="UP000031518"/>
    </source>
</evidence>
<reference evidence="8 9" key="2">
    <citation type="submission" date="2015-01" db="EMBL/GenBank/DDBJ databases">
        <title>Complete genome sequence of Pyrinomonas methylaliphatogenes type strain K22T.</title>
        <authorList>
            <person name="Lee K.C.Y."/>
            <person name="Power J.F."/>
            <person name="Dunfield P.F."/>
            <person name="Morgan X.C."/>
            <person name="Huttenhower C."/>
            <person name="Stott M.B."/>
        </authorList>
    </citation>
    <scope>NUCLEOTIDE SEQUENCE [LARGE SCALE GENOMIC DNA]</scope>
    <source>
        <strain evidence="8 9">K22</strain>
    </source>
</reference>
<dbReference type="InterPro" id="IPR014722">
    <property type="entry name" value="Rib_uL2_dom2"/>
</dbReference>
<dbReference type="OrthoDB" id="9807419at2"/>
<dbReference type="PROSITE" id="PS01108">
    <property type="entry name" value="RIBOSOMAL_L24"/>
    <property type="match status" value="1"/>
</dbReference>
<dbReference type="InterPro" id="IPR005824">
    <property type="entry name" value="KOW"/>
</dbReference>
<feature type="domain" description="KOW" evidence="7">
    <location>
        <begin position="10"/>
        <end position="37"/>
    </location>
</feature>
<sequence length="114" mass="12596">MSKRGTRRCKIKKGDQVIVIAGRDRNKRGRVLEVLPDKGKVRVEGIAIVKRHERANRATGRGGGIIEKEALIDISNVQLIDPETGKPTRVRYQINEDGTKTRIAVRSGAALDKA</sequence>
<comment type="subunit">
    <text evidence="5">Part of the 50S ribosomal subunit.</text>
</comment>
<accession>A0A0B6X0R1</accession>
<dbReference type="RefSeq" id="WP_041977032.1">
    <property type="nucleotide sequence ID" value="NZ_CBXV010000007.1"/>
</dbReference>
<protein>
    <recommendedName>
        <fullName evidence="4 5">Large ribosomal subunit protein uL24</fullName>
    </recommendedName>
</protein>
<keyword evidence="5" id="KW-0694">RNA-binding</keyword>
<evidence type="ECO:0000313" key="8">
    <source>
        <dbReference type="EMBL" id="CDM66124.1"/>
    </source>
</evidence>
<keyword evidence="9" id="KW-1185">Reference proteome</keyword>
<dbReference type="GO" id="GO:1990904">
    <property type="term" value="C:ribonucleoprotein complex"/>
    <property type="evidence" value="ECO:0007669"/>
    <property type="project" value="UniProtKB-KW"/>
</dbReference>
<dbReference type="InterPro" id="IPR005825">
    <property type="entry name" value="Ribosomal_uL24_CS"/>
</dbReference>
<evidence type="ECO:0000256" key="2">
    <source>
        <dbReference type="ARBA" id="ARBA00022980"/>
    </source>
</evidence>
<comment type="function">
    <text evidence="5">One of the proteins that surrounds the polypeptide exit tunnel on the outside of the subunit.</text>
</comment>
<dbReference type="HAMAP" id="MF_01326_B">
    <property type="entry name" value="Ribosomal_uL24_B"/>
    <property type="match status" value="1"/>
</dbReference>
<evidence type="ECO:0000256" key="4">
    <source>
        <dbReference type="ARBA" id="ARBA00035206"/>
    </source>
</evidence>
<dbReference type="EMBL" id="CBXV010000007">
    <property type="protein sequence ID" value="CDM66124.1"/>
    <property type="molecule type" value="Genomic_DNA"/>
</dbReference>
<evidence type="ECO:0000259" key="7">
    <source>
        <dbReference type="SMART" id="SM00739"/>
    </source>
</evidence>
<dbReference type="SUPFAM" id="SSF50104">
    <property type="entry name" value="Translation proteins SH3-like domain"/>
    <property type="match status" value="1"/>
</dbReference>
<proteinExistence type="inferred from homology"/>
<dbReference type="CDD" id="cd06089">
    <property type="entry name" value="KOW_RPL26"/>
    <property type="match status" value="1"/>
</dbReference>
<dbReference type="GO" id="GO:0005840">
    <property type="term" value="C:ribosome"/>
    <property type="evidence" value="ECO:0007669"/>
    <property type="project" value="UniProtKB-KW"/>
</dbReference>
<dbReference type="GO" id="GO:0019843">
    <property type="term" value="F:rRNA binding"/>
    <property type="evidence" value="ECO:0007669"/>
    <property type="project" value="UniProtKB-UniRule"/>
</dbReference>
<keyword evidence="3 5" id="KW-0687">Ribonucleoprotein</keyword>
<evidence type="ECO:0000256" key="6">
    <source>
        <dbReference type="RuleBase" id="RU003477"/>
    </source>
</evidence>
<dbReference type="InterPro" id="IPR041988">
    <property type="entry name" value="Ribosomal_uL24_KOW"/>
</dbReference>
<dbReference type="STRING" id="454194.PYK22_02136"/>
<dbReference type="AlphaFoldDB" id="A0A0B6X0R1"/>
<evidence type="ECO:0000256" key="1">
    <source>
        <dbReference type="ARBA" id="ARBA00010618"/>
    </source>
</evidence>
<dbReference type="InterPro" id="IPR057264">
    <property type="entry name" value="Ribosomal_uL24_C"/>
</dbReference>